<dbReference type="Proteomes" id="UP000000768">
    <property type="component" value="Chromosome 6"/>
</dbReference>
<keyword evidence="14" id="KW-1185">Reference proteome</keyword>
<keyword evidence="6" id="KW-0804">Transcription</keyword>
<keyword evidence="7 9" id="KW-0539">Nucleus</keyword>
<feature type="compositionally biased region" description="Low complexity" evidence="11">
    <location>
        <begin position="1"/>
        <end position="10"/>
    </location>
</feature>
<dbReference type="GO" id="GO:0090506">
    <property type="term" value="P:axillary shoot meristem initiation"/>
    <property type="evidence" value="ECO:0007669"/>
    <property type="project" value="EnsemblPlants"/>
</dbReference>
<evidence type="ECO:0000256" key="2">
    <source>
        <dbReference type="ARBA" id="ARBA00022473"/>
    </source>
</evidence>
<dbReference type="EMBL" id="CM000765">
    <property type="protein sequence ID" value="OQU82514.1"/>
    <property type="molecule type" value="Genomic_DNA"/>
</dbReference>
<proteinExistence type="inferred from homology"/>
<evidence type="ECO:0000256" key="11">
    <source>
        <dbReference type="SAM" id="MobiDB-lite"/>
    </source>
</evidence>
<keyword evidence="4 9" id="KW-0238">DNA-binding</keyword>
<comment type="similarity">
    <text evidence="8">Belongs to the WUS homeobox family.</text>
</comment>
<dbReference type="GO" id="GO:0003700">
    <property type="term" value="F:DNA-binding transcription factor activity"/>
    <property type="evidence" value="ECO:0007669"/>
    <property type="project" value="InterPro"/>
</dbReference>
<dbReference type="SMR" id="A0A1Z5RFI9"/>
<dbReference type="AlphaFoldDB" id="A0A1Z5RFI9"/>
<keyword evidence="2" id="KW-0217">Developmental protein</keyword>
<dbReference type="GO" id="GO:0003677">
    <property type="term" value="F:DNA binding"/>
    <property type="evidence" value="ECO:0007669"/>
    <property type="project" value="UniProtKB-UniRule"/>
</dbReference>
<evidence type="ECO:0000259" key="12">
    <source>
        <dbReference type="PROSITE" id="PS50071"/>
    </source>
</evidence>
<evidence type="ECO:0000256" key="7">
    <source>
        <dbReference type="ARBA" id="ARBA00023242"/>
    </source>
</evidence>
<dbReference type="CDD" id="cd00086">
    <property type="entry name" value="homeodomain"/>
    <property type="match status" value="1"/>
</dbReference>
<dbReference type="FunCoup" id="A0A1Z5RFI9">
    <property type="interactions" value="37"/>
</dbReference>
<keyword evidence="5 9" id="KW-0371">Homeobox</keyword>
<sequence length="327" mass="33453">MAANVGAGRSAVGGGGGGGAGGTGTAAASGSVATTAVCRPIGSRWTPTPEQIRILKEFYYGCGIRSPNSEQIQRITAMLRQHGKIEGKNVFYWFQNHKARERQKRRLTNLDVNVPTAAAAGAADASTHLGVLSLSSPSGAAPPSPTLGFYAGNGGAGSTVLLDTSSDCAAMATETCFLQDYMGVMGTGSAAAASPWACFSSSNTMAAAAARAPTVTRAPETLPLFPTGGDDSQPRRPRHGVPVPVAAGEAIRGGSSSSRYLPFWGAAPTTASATSIGIQQQHQLLQLQEQYSFYSNAMPGTGSQDASAASLELSLSSWCSPYPAGTM</sequence>
<feature type="DNA-binding region" description="Homeobox" evidence="9">
    <location>
        <begin position="46"/>
        <end position="105"/>
    </location>
</feature>
<evidence type="ECO:0000313" key="14">
    <source>
        <dbReference type="Proteomes" id="UP000000768"/>
    </source>
</evidence>
<feature type="domain" description="Homeobox" evidence="12">
    <location>
        <begin position="44"/>
        <end position="104"/>
    </location>
</feature>
<dbReference type="SUPFAM" id="SSF46689">
    <property type="entry name" value="Homeodomain-like"/>
    <property type="match status" value="1"/>
</dbReference>
<dbReference type="SMART" id="SM00389">
    <property type="entry name" value="HOX"/>
    <property type="match status" value="1"/>
</dbReference>
<comment type="subcellular location">
    <subcellularLocation>
        <location evidence="1 9 10">Nucleus</location>
    </subcellularLocation>
</comment>
<dbReference type="eggNOG" id="ENOG502QRYV">
    <property type="taxonomic scope" value="Eukaryota"/>
</dbReference>
<evidence type="ECO:0000256" key="4">
    <source>
        <dbReference type="ARBA" id="ARBA00023125"/>
    </source>
</evidence>
<feature type="region of interest" description="Disordered" evidence="11">
    <location>
        <begin position="1"/>
        <end position="26"/>
    </location>
</feature>
<dbReference type="InterPro" id="IPR001356">
    <property type="entry name" value="HD"/>
</dbReference>
<evidence type="ECO:0000256" key="3">
    <source>
        <dbReference type="ARBA" id="ARBA00023015"/>
    </source>
</evidence>
<dbReference type="STRING" id="4558.A0A1Z5RFI9"/>
<dbReference type="InterPro" id="IPR044555">
    <property type="entry name" value="WUSCHEL-like"/>
</dbReference>
<dbReference type="Pfam" id="PF00046">
    <property type="entry name" value="Homeodomain"/>
    <property type="match status" value="1"/>
</dbReference>
<name>A0A1Z5RFI9_SORBI</name>
<evidence type="ECO:0000256" key="6">
    <source>
        <dbReference type="ARBA" id="ARBA00023163"/>
    </source>
</evidence>
<dbReference type="Gene3D" id="1.10.10.60">
    <property type="entry name" value="Homeodomain-like"/>
    <property type="match status" value="1"/>
</dbReference>
<protein>
    <recommendedName>
        <fullName evidence="12">Homeobox domain-containing protein</fullName>
    </recommendedName>
</protein>
<organism evidence="13 14">
    <name type="scientific">Sorghum bicolor</name>
    <name type="common">Sorghum</name>
    <name type="synonym">Sorghum vulgare</name>
    <dbReference type="NCBI Taxonomy" id="4558"/>
    <lineage>
        <taxon>Eukaryota</taxon>
        <taxon>Viridiplantae</taxon>
        <taxon>Streptophyta</taxon>
        <taxon>Embryophyta</taxon>
        <taxon>Tracheophyta</taxon>
        <taxon>Spermatophyta</taxon>
        <taxon>Magnoliopsida</taxon>
        <taxon>Liliopsida</taxon>
        <taxon>Poales</taxon>
        <taxon>Poaceae</taxon>
        <taxon>PACMAD clade</taxon>
        <taxon>Panicoideae</taxon>
        <taxon>Andropogonodae</taxon>
        <taxon>Andropogoneae</taxon>
        <taxon>Sorghinae</taxon>
        <taxon>Sorghum</taxon>
    </lineage>
</organism>
<reference evidence="13 14" key="1">
    <citation type="journal article" date="2009" name="Nature">
        <title>The Sorghum bicolor genome and the diversification of grasses.</title>
        <authorList>
            <person name="Paterson A.H."/>
            <person name="Bowers J.E."/>
            <person name="Bruggmann R."/>
            <person name="Dubchak I."/>
            <person name="Grimwood J."/>
            <person name="Gundlach H."/>
            <person name="Haberer G."/>
            <person name="Hellsten U."/>
            <person name="Mitros T."/>
            <person name="Poliakov A."/>
            <person name="Schmutz J."/>
            <person name="Spannagl M."/>
            <person name="Tang H."/>
            <person name="Wang X."/>
            <person name="Wicker T."/>
            <person name="Bharti A.K."/>
            <person name="Chapman J."/>
            <person name="Feltus F.A."/>
            <person name="Gowik U."/>
            <person name="Grigoriev I.V."/>
            <person name="Lyons E."/>
            <person name="Maher C.A."/>
            <person name="Martis M."/>
            <person name="Narechania A."/>
            <person name="Otillar R.P."/>
            <person name="Penning B.W."/>
            <person name="Salamov A.A."/>
            <person name="Wang Y."/>
            <person name="Zhang L."/>
            <person name="Carpita N.C."/>
            <person name="Freeling M."/>
            <person name="Gingle A.R."/>
            <person name="Hash C.T."/>
            <person name="Keller B."/>
            <person name="Klein P."/>
            <person name="Kresovich S."/>
            <person name="McCann M.C."/>
            <person name="Ming R."/>
            <person name="Peterson D.G."/>
            <person name="Mehboob-ur-Rahman"/>
            <person name="Ware D."/>
            <person name="Westhoff P."/>
            <person name="Mayer K.F."/>
            <person name="Messing J."/>
            <person name="Rokhsar D.S."/>
        </authorList>
    </citation>
    <scope>NUCLEOTIDE SEQUENCE [LARGE SCALE GENOMIC DNA]</scope>
    <source>
        <strain evidence="14">cv. BTx623</strain>
    </source>
</reference>
<dbReference type="OMA" id="RELYYSC"/>
<dbReference type="Gramene" id="OQU82514">
    <property type="protein sequence ID" value="OQU82514"/>
    <property type="gene ID" value="SORBI_3006G254900"/>
</dbReference>
<accession>A0A1Z5RFI9</accession>
<evidence type="ECO:0000256" key="5">
    <source>
        <dbReference type="ARBA" id="ARBA00023155"/>
    </source>
</evidence>
<evidence type="ECO:0000256" key="9">
    <source>
        <dbReference type="PROSITE-ProRule" id="PRU00108"/>
    </source>
</evidence>
<dbReference type="GO" id="GO:0045892">
    <property type="term" value="P:negative regulation of DNA-templated transcription"/>
    <property type="evidence" value="ECO:0007669"/>
    <property type="project" value="EnsemblPlants"/>
</dbReference>
<dbReference type="PANTHER" id="PTHR45940:SF2">
    <property type="entry name" value="WUSCHEL-RELATED HOMEOBOX 1"/>
    <property type="match status" value="1"/>
</dbReference>
<gene>
    <name evidence="13" type="ORF">SORBI_3006G254900</name>
</gene>
<feature type="compositionally biased region" description="Gly residues" evidence="11">
    <location>
        <begin position="11"/>
        <end position="24"/>
    </location>
</feature>
<reference evidence="14" key="2">
    <citation type="journal article" date="2018" name="Plant J.">
        <title>The Sorghum bicolor reference genome: improved assembly, gene annotations, a transcriptome atlas, and signatures of genome organization.</title>
        <authorList>
            <person name="McCormick R.F."/>
            <person name="Truong S.K."/>
            <person name="Sreedasyam A."/>
            <person name="Jenkins J."/>
            <person name="Shu S."/>
            <person name="Sims D."/>
            <person name="Kennedy M."/>
            <person name="Amirebrahimi M."/>
            <person name="Weers B.D."/>
            <person name="McKinley B."/>
            <person name="Mattison A."/>
            <person name="Morishige D.T."/>
            <person name="Grimwood J."/>
            <person name="Schmutz J."/>
            <person name="Mullet J.E."/>
        </authorList>
    </citation>
    <scope>NUCLEOTIDE SEQUENCE [LARGE SCALE GENOMIC DNA]</scope>
    <source>
        <strain evidence="14">cv. BTx623</strain>
    </source>
</reference>
<dbReference type="InParanoid" id="A0A1Z5RFI9"/>
<dbReference type="InterPro" id="IPR009057">
    <property type="entry name" value="Homeodomain-like_sf"/>
</dbReference>
<dbReference type="PROSITE" id="PS50071">
    <property type="entry name" value="HOMEOBOX_2"/>
    <property type="match status" value="1"/>
</dbReference>
<evidence type="ECO:0000256" key="8">
    <source>
        <dbReference type="ARBA" id="ARBA00024040"/>
    </source>
</evidence>
<keyword evidence="3" id="KW-0805">Transcription regulation</keyword>
<dbReference type="GO" id="GO:0099402">
    <property type="term" value="P:plant organ development"/>
    <property type="evidence" value="ECO:0007669"/>
    <property type="project" value="InterPro"/>
</dbReference>
<evidence type="ECO:0000256" key="1">
    <source>
        <dbReference type="ARBA" id="ARBA00004123"/>
    </source>
</evidence>
<evidence type="ECO:0000256" key="10">
    <source>
        <dbReference type="RuleBase" id="RU000682"/>
    </source>
</evidence>
<dbReference type="GO" id="GO:0005634">
    <property type="term" value="C:nucleus"/>
    <property type="evidence" value="ECO:0007669"/>
    <property type="project" value="UniProtKB-SubCell"/>
</dbReference>
<evidence type="ECO:0000313" key="13">
    <source>
        <dbReference type="EMBL" id="OQU82514.1"/>
    </source>
</evidence>
<dbReference type="PANTHER" id="PTHR45940">
    <property type="entry name" value="WUSCHEL-RELATED HOMEOBOX 1-RELATED"/>
    <property type="match status" value="1"/>
</dbReference>